<proteinExistence type="inferred from homology"/>
<protein>
    <submittedName>
        <fullName evidence="2">Crotonase/enoyl-CoA hydratase family protein</fullName>
    </submittedName>
</protein>
<sequence length="260" mass="29062">MGNTITLEKKSHVLLIGLNRPDQNNLFNQEMIFDLAAALGELERDQDLRCGVMFAHGKHFTLGLDLADVGPSIAKGELYQYPETSIDPWQIKEPFRTKPLISAVHGLCLTLGIELALASDIRLAARETRFSQLEVKRGIYPFGGATSRFVHEAGWGTAMRYMLTGDEFSSEEAYRMGMIQEVVEKDELLPRALELAEKVSQQAPLGTQATIKMARLALLENEKAANQKIWQTVLNLLQTEDAKEGAVSFLERRQAVFKGR</sequence>
<organism evidence="2 3">
    <name type="scientific">Bacillus changyiensis</name>
    <dbReference type="NCBI Taxonomy" id="3004103"/>
    <lineage>
        <taxon>Bacteria</taxon>
        <taxon>Bacillati</taxon>
        <taxon>Bacillota</taxon>
        <taxon>Bacilli</taxon>
        <taxon>Bacillales</taxon>
        <taxon>Bacillaceae</taxon>
        <taxon>Bacillus</taxon>
    </lineage>
</organism>
<dbReference type="SUPFAM" id="SSF52096">
    <property type="entry name" value="ClpP/crotonase"/>
    <property type="match status" value="1"/>
</dbReference>
<dbReference type="InterPro" id="IPR014748">
    <property type="entry name" value="Enoyl-CoA_hydra_C"/>
</dbReference>
<dbReference type="Gene3D" id="1.10.12.10">
    <property type="entry name" value="Lyase 2-enoyl-coa Hydratase, Chain A, domain 2"/>
    <property type="match status" value="1"/>
</dbReference>
<dbReference type="Gene3D" id="3.90.226.10">
    <property type="entry name" value="2-enoyl-CoA Hydratase, Chain A, domain 1"/>
    <property type="match status" value="1"/>
</dbReference>
<comment type="caution">
    <text evidence="2">The sequence shown here is derived from an EMBL/GenBank/DDBJ whole genome shotgun (WGS) entry which is preliminary data.</text>
</comment>
<dbReference type="PANTHER" id="PTHR43802">
    <property type="entry name" value="ENOYL-COA HYDRATASE"/>
    <property type="match status" value="1"/>
</dbReference>
<dbReference type="Proteomes" id="UP001211894">
    <property type="component" value="Unassembled WGS sequence"/>
</dbReference>
<comment type="similarity">
    <text evidence="1">Belongs to the enoyl-CoA hydratase/isomerase family.</text>
</comment>
<dbReference type="Pfam" id="PF00378">
    <property type="entry name" value="ECH_1"/>
    <property type="match status" value="1"/>
</dbReference>
<evidence type="ECO:0000313" key="3">
    <source>
        <dbReference type="Proteomes" id="UP001211894"/>
    </source>
</evidence>
<dbReference type="InterPro" id="IPR001753">
    <property type="entry name" value="Enoyl-CoA_hydra/iso"/>
</dbReference>
<dbReference type="NCBIfam" id="NF005126">
    <property type="entry name" value="PRK06563.1"/>
    <property type="match status" value="1"/>
</dbReference>
<reference evidence="2 3" key="1">
    <citation type="submission" date="2023-01" db="EMBL/GenBank/DDBJ databases">
        <title>Bacillus changyiensis sp. nov., isolated from a coastal deposit.</title>
        <authorList>
            <person name="Xiao G."/>
            <person name="Lai Q."/>
            <person name="Hu Z."/>
            <person name="Shao Z."/>
        </authorList>
    </citation>
    <scope>NUCLEOTIDE SEQUENCE [LARGE SCALE GENOMIC DNA]</scope>
    <source>
        <strain evidence="2 3">CLL-7-23</strain>
    </source>
</reference>
<accession>A0ABT4WZ62</accession>
<dbReference type="InterPro" id="IPR029045">
    <property type="entry name" value="ClpP/crotonase-like_dom_sf"/>
</dbReference>
<dbReference type="EMBL" id="JAQKAB010000001">
    <property type="protein sequence ID" value="MDA7025322.1"/>
    <property type="molecule type" value="Genomic_DNA"/>
</dbReference>
<dbReference type="RefSeq" id="WP_271339186.1">
    <property type="nucleotide sequence ID" value="NZ_JAQKAB010000001.1"/>
</dbReference>
<name>A0ABT4WZ62_9BACI</name>
<keyword evidence="3" id="KW-1185">Reference proteome</keyword>
<dbReference type="PANTHER" id="PTHR43802:SF1">
    <property type="entry name" value="IP11341P-RELATED"/>
    <property type="match status" value="1"/>
</dbReference>
<gene>
    <name evidence="2" type="ORF">PJ311_01705</name>
</gene>
<dbReference type="CDD" id="cd06558">
    <property type="entry name" value="crotonase-like"/>
    <property type="match status" value="1"/>
</dbReference>
<evidence type="ECO:0000313" key="2">
    <source>
        <dbReference type="EMBL" id="MDA7025322.1"/>
    </source>
</evidence>
<evidence type="ECO:0000256" key="1">
    <source>
        <dbReference type="ARBA" id="ARBA00005254"/>
    </source>
</evidence>